<dbReference type="KEGG" id="kphy:AOZ06_14425"/>
<dbReference type="GO" id="GO:0016763">
    <property type="term" value="F:pentosyltransferase activity"/>
    <property type="evidence" value="ECO:0007669"/>
    <property type="project" value="TreeGrafter"/>
</dbReference>
<organism evidence="11 12">
    <name type="scientific">Kibdelosporangium phytohabitans</name>
    <dbReference type="NCBI Taxonomy" id="860235"/>
    <lineage>
        <taxon>Bacteria</taxon>
        <taxon>Bacillati</taxon>
        <taxon>Actinomycetota</taxon>
        <taxon>Actinomycetes</taxon>
        <taxon>Pseudonocardiales</taxon>
        <taxon>Pseudonocardiaceae</taxon>
        <taxon>Kibdelosporangium</taxon>
    </lineage>
</organism>
<keyword evidence="7 8" id="KW-0472">Membrane</keyword>
<dbReference type="PANTHER" id="PTHR33908">
    <property type="entry name" value="MANNOSYLTRANSFERASE YKCB-RELATED"/>
    <property type="match status" value="1"/>
</dbReference>
<evidence type="ECO:0000256" key="1">
    <source>
        <dbReference type="ARBA" id="ARBA00004651"/>
    </source>
</evidence>
<dbReference type="InterPro" id="IPR038731">
    <property type="entry name" value="RgtA/B/C-like"/>
</dbReference>
<dbReference type="GO" id="GO:0010041">
    <property type="term" value="P:response to iron(III) ion"/>
    <property type="evidence" value="ECO:0007669"/>
    <property type="project" value="TreeGrafter"/>
</dbReference>
<feature type="transmembrane region" description="Helical" evidence="8">
    <location>
        <begin position="402"/>
        <end position="420"/>
    </location>
</feature>
<accession>A0A0N9HSJ2</accession>
<dbReference type="InterPro" id="IPR050297">
    <property type="entry name" value="LipidA_mod_glycosyltrf_83"/>
</dbReference>
<dbReference type="EMBL" id="CP012752">
    <property type="protein sequence ID" value="ALG07955.1"/>
    <property type="molecule type" value="Genomic_DNA"/>
</dbReference>
<evidence type="ECO:0000313" key="11">
    <source>
        <dbReference type="EMBL" id="ALG07955.1"/>
    </source>
</evidence>
<evidence type="ECO:0000256" key="7">
    <source>
        <dbReference type="ARBA" id="ARBA00023136"/>
    </source>
</evidence>
<dbReference type="Proteomes" id="UP000063699">
    <property type="component" value="Chromosome"/>
</dbReference>
<comment type="subcellular location">
    <subcellularLocation>
        <location evidence="1">Cell membrane</location>
        <topology evidence="1">Multi-pass membrane protein</topology>
    </subcellularLocation>
</comment>
<dbReference type="InterPro" id="IPR056785">
    <property type="entry name" value="YkcA/B-like_C"/>
</dbReference>
<feature type="transmembrane region" description="Helical" evidence="8">
    <location>
        <begin position="92"/>
        <end position="119"/>
    </location>
</feature>
<dbReference type="AlphaFoldDB" id="A0A0N9HSJ2"/>
<evidence type="ECO:0000313" key="12">
    <source>
        <dbReference type="Proteomes" id="UP000063699"/>
    </source>
</evidence>
<evidence type="ECO:0000259" key="9">
    <source>
        <dbReference type="Pfam" id="PF13231"/>
    </source>
</evidence>
<evidence type="ECO:0000256" key="5">
    <source>
        <dbReference type="ARBA" id="ARBA00022692"/>
    </source>
</evidence>
<feature type="transmembrane region" description="Helical" evidence="8">
    <location>
        <begin position="426"/>
        <end position="447"/>
    </location>
</feature>
<proteinExistence type="predicted"/>
<feature type="transmembrane region" description="Helical" evidence="8">
    <location>
        <begin position="313"/>
        <end position="332"/>
    </location>
</feature>
<dbReference type="Pfam" id="PF13231">
    <property type="entry name" value="PMT_2"/>
    <property type="match status" value="1"/>
</dbReference>
<evidence type="ECO:0000256" key="4">
    <source>
        <dbReference type="ARBA" id="ARBA00022679"/>
    </source>
</evidence>
<feature type="transmembrane region" description="Helical" evidence="8">
    <location>
        <begin position="369"/>
        <end position="390"/>
    </location>
</feature>
<dbReference type="OrthoDB" id="5241882at2"/>
<evidence type="ECO:0000256" key="8">
    <source>
        <dbReference type="SAM" id="Phobius"/>
    </source>
</evidence>
<keyword evidence="12" id="KW-1185">Reference proteome</keyword>
<name>A0A0N9HSJ2_9PSEU</name>
<dbReference type="STRING" id="860235.AOZ06_14425"/>
<gene>
    <name evidence="11" type="ORF">AOZ06_14425</name>
</gene>
<feature type="transmembrane region" description="Helical" evidence="8">
    <location>
        <begin position="131"/>
        <end position="148"/>
    </location>
</feature>
<keyword evidence="5 8" id="KW-0812">Transmembrane</keyword>
<evidence type="ECO:0000256" key="6">
    <source>
        <dbReference type="ARBA" id="ARBA00022989"/>
    </source>
</evidence>
<feature type="transmembrane region" description="Helical" evidence="8">
    <location>
        <begin position="344"/>
        <end position="363"/>
    </location>
</feature>
<keyword evidence="3" id="KW-0328">Glycosyltransferase</keyword>
<feature type="transmembrane region" description="Helical" evidence="8">
    <location>
        <begin position="454"/>
        <end position="476"/>
    </location>
</feature>
<dbReference type="RefSeq" id="WP_054289865.1">
    <property type="nucleotide sequence ID" value="NZ_CP012752.1"/>
</dbReference>
<evidence type="ECO:0000256" key="3">
    <source>
        <dbReference type="ARBA" id="ARBA00022676"/>
    </source>
</evidence>
<protein>
    <submittedName>
        <fullName evidence="11">Uncharacterized protein</fullName>
    </submittedName>
</protein>
<feature type="transmembrane region" description="Helical" evidence="8">
    <location>
        <begin position="26"/>
        <end position="44"/>
    </location>
</feature>
<evidence type="ECO:0000259" key="10">
    <source>
        <dbReference type="Pfam" id="PF24878"/>
    </source>
</evidence>
<dbReference type="PANTHER" id="PTHR33908:SF3">
    <property type="entry name" value="UNDECAPRENYL PHOSPHATE-ALPHA-4-AMINO-4-DEOXY-L-ARABINOSE ARABINOSYL TRANSFERASE"/>
    <property type="match status" value="1"/>
</dbReference>
<sequence length="621" mass="65533">MSTATAGSDRVEVIDPGQASRRWPRYALAAILVIGAVMYASALWSGTWGNTYYTAAIRSMSSSFTNFVFGSFDPAGVVTVDKPPLSLWPQVISVWIFGYHDWAVLLPQVIEGVAAIFLLHRAVRMWAGENAALVAALVFALTPITVVTNRTNKPETMLVLTLVAAAYALARSVRAEGPKSRTKWLWFAAFLIGCGFLAKMLAAWIVVPAFVAAYLVGSRATWRRKLFDVAGAAVVLLVGSLWWVAVVDLWPGRKPYVGSSSDGTALDLVLGYNGIGRVFRGEVGGMQDASGNTAFGGETGPGRMFGQVVGGQISWLLPLALIALVVAAVLGVRRFARADTAWRAGWVLWGGWLVVNALVFSFQKGIFHSYYTTVMAPAIGALVGAAAVWAVRVSRESAKAGWLVLPAGVAITAVWAWVLISRNTAWNGWLRWAVVGVAAIAIGLLVLRGLNRAAVVISLVAVLLAPAVWSGIGAFAGPGNPWIPAAGPPAKMMLPAWAMGGGRGAGILSGDQRRILDYAKSRSDGAEIVMAVDGGAEGVTPYIIGTDETVVGIGGFSGTDPAPSVDQLAAWVRAGKLKFILTDSEASGDDPMPGERADWIRRNCAPVLTAGAQRLGECTAG</sequence>
<feature type="domain" description="Glycosyltransferase RgtA/B/C/D-like" evidence="9">
    <location>
        <begin position="81"/>
        <end position="243"/>
    </location>
</feature>
<evidence type="ECO:0000256" key="2">
    <source>
        <dbReference type="ARBA" id="ARBA00022475"/>
    </source>
</evidence>
<dbReference type="GO" id="GO:0005886">
    <property type="term" value="C:plasma membrane"/>
    <property type="evidence" value="ECO:0007669"/>
    <property type="project" value="UniProtKB-SubCell"/>
</dbReference>
<keyword evidence="4" id="KW-0808">Transferase</keyword>
<feature type="transmembrane region" description="Helical" evidence="8">
    <location>
        <begin position="226"/>
        <end position="245"/>
    </location>
</feature>
<dbReference type="GO" id="GO:0009103">
    <property type="term" value="P:lipopolysaccharide biosynthetic process"/>
    <property type="evidence" value="ECO:0007669"/>
    <property type="project" value="UniProtKB-ARBA"/>
</dbReference>
<feature type="domain" description="Putative mannosyltransferase YkcA/B-like C-terminal" evidence="10">
    <location>
        <begin position="516"/>
        <end position="603"/>
    </location>
</feature>
<keyword evidence="2" id="KW-1003">Cell membrane</keyword>
<dbReference type="Pfam" id="PF24878">
    <property type="entry name" value="YkcB_C"/>
    <property type="match status" value="1"/>
</dbReference>
<reference evidence="11 12" key="1">
    <citation type="submission" date="2015-07" db="EMBL/GenBank/DDBJ databases">
        <title>Genome sequencing of Kibdelosporangium phytohabitans.</title>
        <authorList>
            <person name="Qin S."/>
            <person name="Xing K."/>
        </authorList>
    </citation>
    <scope>NUCLEOTIDE SEQUENCE [LARGE SCALE GENOMIC DNA]</scope>
    <source>
        <strain evidence="11 12">KLBMP1111</strain>
    </source>
</reference>
<feature type="transmembrane region" description="Helical" evidence="8">
    <location>
        <begin position="184"/>
        <end position="214"/>
    </location>
</feature>
<keyword evidence="6 8" id="KW-1133">Transmembrane helix</keyword>